<dbReference type="AlphaFoldDB" id="A0A379G7A4"/>
<dbReference type="Proteomes" id="UP000255129">
    <property type="component" value="Unassembled WGS sequence"/>
</dbReference>
<evidence type="ECO:0000259" key="10">
    <source>
        <dbReference type="PROSITE" id="PS50106"/>
    </source>
</evidence>
<dbReference type="InterPro" id="IPR009003">
    <property type="entry name" value="Peptidase_S1_PA"/>
</dbReference>
<proteinExistence type="inferred from homology"/>
<evidence type="ECO:0000256" key="9">
    <source>
        <dbReference type="SAM" id="SignalP"/>
    </source>
</evidence>
<comment type="similarity">
    <text evidence="1">Belongs to the peptidase S1C family.</text>
</comment>
<evidence type="ECO:0000313" key="12">
    <source>
        <dbReference type="Proteomes" id="UP000255129"/>
    </source>
</evidence>
<keyword evidence="2 11" id="KW-0645">Protease</keyword>
<evidence type="ECO:0000256" key="1">
    <source>
        <dbReference type="ARBA" id="ARBA00010541"/>
    </source>
</evidence>
<dbReference type="FunFam" id="2.40.10.10:FF:000001">
    <property type="entry name" value="Periplasmic serine protease DegS"/>
    <property type="match status" value="1"/>
</dbReference>
<dbReference type="CDD" id="cd10839">
    <property type="entry name" value="cpPDZ1_DegP-like"/>
    <property type="match status" value="1"/>
</dbReference>
<keyword evidence="6" id="KW-0720">Serine protease</keyword>
<evidence type="ECO:0000256" key="2">
    <source>
        <dbReference type="ARBA" id="ARBA00022670"/>
    </source>
</evidence>
<gene>
    <name evidence="11" type="primary">degQ</name>
    <name evidence="11" type="ORF">NCTC12026_03214</name>
</gene>
<keyword evidence="3 9" id="KW-0732">Signal</keyword>
<dbReference type="InterPro" id="IPR036034">
    <property type="entry name" value="PDZ_sf"/>
</dbReference>
<reference evidence="11 12" key="1">
    <citation type="submission" date="2018-06" db="EMBL/GenBank/DDBJ databases">
        <authorList>
            <consortium name="Pathogen Informatics"/>
            <person name="Doyle S."/>
        </authorList>
    </citation>
    <scope>NUCLEOTIDE SEQUENCE [LARGE SCALE GENOMIC DNA]</scope>
    <source>
        <strain evidence="11 12">NCTC12026</strain>
    </source>
</reference>
<protein>
    <submittedName>
        <fullName evidence="11">Periplasmic pH-dependent serine endoprotease DegQ</fullName>
        <ecNumber evidence="11">3.4.21.107</ecNumber>
    </submittedName>
</protein>
<dbReference type="SUPFAM" id="SSF50156">
    <property type="entry name" value="PDZ domain-like"/>
    <property type="match status" value="2"/>
</dbReference>
<feature type="domain" description="PDZ" evidence="10">
    <location>
        <begin position="268"/>
        <end position="359"/>
    </location>
</feature>
<dbReference type="EMBL" id="UGUA01000002">
    <property type="protein sequence ID" value="SUC36771.1"/>
    <property type="molecule type" value="Genomic_DNA"/>
</dbReference>
<feature type="binding site" evidence="8">
    <location>
        <position position="116"/>
    </location>
    <ligand>
        <name>substrate</name>
    </ligand>
</feature>
<dbReference type="InterPro" id="IPR011782">
    <property type="entry name" value="Pept_S1C_Do"/>
</dbReference>
<feature type="binding site" evidence="8">
    <location>
        <begin position="279"/>
        <end position="283"/>
    </location>
    <ligand>
        <name>substrate</name>
    </ligand>
</feature>
<feature type="chain" id="PRO_5039208225" evidence="9">
    <location>
        <begin position="30"/>
        <end position="465"/>
    </location>
</feature>
<feature type="binding site" evidence="8">
    <location>
        <begin position="240"/>
        <end position="244"/>
    </location>
    <ligand>
        <name>substrate</name>
    </ligand>
</feature>
<evidence type="ECO:0000313" key="11">
    <source>
        <dbReference type="EMBL" id="SUC36771.1"/>
    </source>
</evidence>
<dbReference type="PANTHER" id="PTHR22939">
    <property type="entry name" value="SERINE PROTEASE FAMILY S1C HTRA-RELATED"/>
    <property type="match status" value="1"/>
</dbReference>
<dbReference type="Pfam" id="PF13365">
    <property type="entry name" value="Trypsin_2"/>
    <property type="match status" value="1"/>
</dbReference>
<dbReference type="Gene3D" id="2.30.42.10">
    <property type="match status" value="2"/>
</dbReference>
<evidence type="ECO:0000256" key="5">
    <source>
        <dbReference type="ARBA" id="ARBA00022801"/>
    </source>
</evidence>
<dbReference type="PANTHER" id="PTHR22939:SF101">
    <property type="entry name" value="PERIPLASMIC PH-DEPENDENT SERINE ENDOPROTEASE DEGQ"/>
    <property type="match status" value="1"/>
</dbReference>
<dbReference type="OrthoDB" id="9758917at2"/>
<organism evidence="11 12">
    <name type="scientific">Providencia rustigianii</name>
    <dbReference type="NCBI Taxonomy" id="158850"/>
    <lineage>
        <taxon>Bacteria</taxon>
        <taxon>Pseudomonadati</taxon>
        <taxon>Pseudomonadota</taxon>
        <taxon>Gammaproteobacteria</taxon>
        <taxon>Enterobacterales</taxon>
        <taxon>Morganellaceae</taxon>
        <taxon>Providencia</taxon>
    </lineage>
</organism>
<dbReference type="GO" id="GO:0006508">
    <property type="term" value="P:proteolysis"/>
    <property type="evidence" value="ECO:0007669"/>
    <property type="project" value="UniProtKB-KW"/>
</dbReference>
<evidence type="ECO:0000256" key="3">
    <source>
        <dbReference type="ARBA" id="ARBA00022729"/>
    </source>
</evidence>
<name>A0A379G7A4_9GAMM</name>
<feature type="active site" description="Charge relay system" evidence="7">
    <location>
        <position position="224"/>
    </location>
</feature>
<evidence type="ECO:0000256" key="8">
    <source>
        <dbReference type="PIRSR" id="PIRSR611782-2"/>
    </source>
</evidence>
<feature type="signal peptide" evidence="9">
    <location>
        <begin position="1"/>
        <end position="29"/>
    </location>
</feature>
<evidence type="ECO:0000256" key="6">
    <source>
        <dbReference type="ARBA" id="ARBA00022825"/>
    </source>
</evidence>
<dbReference type="NCBIfam" id="TIGR02037">
    <property type="entry name" value="degP_htrA_DO"/>
    <property type="match status" value="1"/>
</dbReference>
<keyword evidence="4" id="KW-0677">Repeat</keyword>
<dbReference type="FunFam" id="2.40.10.120:FF:000001">
    <property type="entry name" value="Periplasmic serine endoprotease DegP-like"/>
    <property type="match status" value="1"/>
</dbReference>
<dbReference type="GO" id="GO:0004252">
    <property type="term" value="F:serine-type endopeptidase activity"/>
    <property type="evidence" value="ECO:0007669"/>
    <property type="project" value="InterPro"/>
</dbReference>
<dbReference type="SMART" id="SM00228">
    <property type="entry name" value="PDZ"/>
    <property type="match status" value="2"/>
</dbReference>
<evidence type="ECO:0000256" key="4">
    <source>
        <dbReference type="ARBA" id="ARBA00022737"/>
    </source>
</evidence>
<dbReference type="Pfam" id="PF00595">
    <property type="entry name" value="PDZ"/>
    <property type="match status" value="2"/>
</dbReference>
<evidence type="ECO:0000256" key="7">
    <source>
        <dbReference type="PIRSR" id="PIRSR611782-1"/>
    </source>
</evidence>
<dbReference type="EC" id="3.4.21.107" evidence="11"/>
<dbReference type="InterPro" id="IPR001940">
    <property type="entry name" value="Peptidase_S1C"/>
</dbReference>
<dbReference type="Gene3D" id="2.40.10.120">
    <property type="match status" value="1"/>
</dbReference>
<feature type="active site" description="Charge relay system" evidence="7">
    <location>
        <position position="146"/>
    </location>
</feature>
<feature type="binding site" evidence="8">
    <location>
        <begin position="222"/>
        <end position="224"/>
    </location>
    <ligand>
        <name>substrate</name>
    </ligand>
</feature>
<feature type="active site" description="Charge relay system" evidence="7">
    <location>
        <position position="116"/>
    </location>
</feature>
<feature type="binding site" evidence="8">
    <location>
        <position position="146"/>
    </location>
    <ligand>
        <name>substrate</name>
    </ligand>
</feature>
<dbReference type="SUPFAM" id="SSF50494">
    <property type="entry name" value="Trypsin-like serine proteases"/>
    <property type="match status" value="1"/>
</dbReference>
<dbReference type="PROSITE" id="PS50106">
    <property type="entry name" value="PDZ"/>
    <property type="match status" value="2"/>
</dbReference>
<dbReference type="PRINTS" id="PR00834">
    <property type="entry name" value="PROTEASES2C"/>
</dbReference>
<sequence length="465" mass="48718">MMKRKNFFLTAVAMSLGLTLATIPAISSAALPATLPTSAQSQNMPSLAPMLEKVLPAVVNIHVSGTRVQTQQIPDELKFFFGPNTPSQQQSVRPFEGLGSGVIIDATQGYVLTNNHVIDGADKIQIQLNDGREIDVKLIGKDPQTDIALLKISNAKDIKNLTAVSIADSDKLRVGDFAVAVGNPFGLGQTATSGIISALGRSGLNLEGLENFIQTDASINRGNSGGALVNLNGELIGINTAILAPGGGNIGIGFAIPSNMAKSLSEQLIKHGEVKRGILGIKGTEMNSDIAKAFNIDAQRGAFVSEVIPKSSAAKAGIKSGDVLVSVDGKRINSFAELRAKIGTSQLGKEITLGLIRSGKPMEVKVVLDSDEGSATKAEKLSESLLGATISNAIVSNTKGVQIDNVAPKSPAALVGLVKGDLIFGVNDARVENIEQFRKIIESKPPVLAMKVLRGGETLYLLMKN</sequence>
<keyword evidence="5 11" id="KW-0378">Hydrolase</keyword>
<dbReference type="InterPro" id="IPR001478">
    <property type="entry name" value="PDZ"/>
</dbReference>
<dbReference type="FunFam" id="2.30.42.10:FF:000037">
    <property type="entry name" value="Periplasmic serine endoprotease DegP-like"/>
    <property type="match status" value="1"/>
</dbReference>
<accession>A0A379G7A4</accession>
<feature type="domain" description="PDZ" evidence="10">
    <location>
        <begin position="375"/>
        <end position="456"/>
    </location>
</feature>